<reference evidence="2 3" key="1">
    <citation type="journal article" date="2018" name="Int. J. Food Microbiol.">
        <title>Growth of Carnobacterium spp. isolated from chilled vacuum-packaged meat under relevant acidic conditions.</title>
        <authorList>
            <person name="Zhang P."/>
            <person name="Badoni M."/>
            <person name="Ganzle M."/>
            <person name="Yang X."/>
        </authorList>
    </citation>
    <scope>NUCLEOTIDE SEQUENCE [LARGE SCALE GENOMIC DNA]</scope>
    <source>
        <strain evidence="2 3">B2</strain>
    </source>
</reference>
<dbReference type="GO" id="GO:0015421">
    <property type="term" value="F:ABC-type oligopeptide transporter activity"/>
    <property type="evidence" value="ECO:0007669"/>
    <property type="project" value="TreeGrafter"/>
</dbReference>
<sequence length="113" mass="12732">MNTNVGERGVRLSGGQRQRIGIARAILKNPQLLLLDEATSNLDSISEMKVTESLKDFMKDRTTIIIAHRLSTVLKADQIIFLDNGRITGQGTHSYLLNSHDKYREFASNQLFD</sequence>
<dbReference type="InterPro" id="IPR003439">
    <property type="entry name" value="ABC_transporter-like_ATP-bd"/>
</dbReference>
<proteinExistence type="predicted"/>
<dbReference type="Proteomes" id="UP000297938">
    <property type="component" value="Unassembled WGS sequence"/>
</dbReference>
<dbReference type="InterPro" id="IPR039421">
    <property type="entry name" value="Type_1_exporter"/>
</dbReference>
<comment type="caution">
    <text evidence="2">The sequence shown here is derived from an EMBL/GenBank/DDBJ whole genome shotgun (WGS) entry which is preliminary data.</text>
</comment>
<dbReference type="GO" id="GO:0005524">
    <property type="term" value="F:ATP binding"/>
    <property type="evidence" value="ECO:0007669"/>
    <property type="project" value="InterPro"/>
</dbReference>
<dbReference type="SUPFAM" id="SSF52540">
    <property type="entry name" value="P-loop containing nucleoside triphosphate hydrolases"/>
    <property type="match status" value="1"/>
</dbReference>
<dbReference type="EMBL" id="NRPP01000010">
    <property type="protein sequence ID" value="TFJ27313.1"/>
    <property type="molecule type" value="Genomic_DNA"/>
</dbReference>
<dbReference type="InterPro" id="IPR027417">
    <property type="entry name" value="P-loop_NTPase"/>
</dbReference>
<evidence type="ECO:0000259" key="1">
    <source>
        <dbReference type="Pfam" id="PF00005"/>
    </source>
</evidence>
<accession>A0A7Z8CYX3</accession>
<dbReference type="GO" id="GO:0090374">
    <property type="term" value="P:oligopeptide export from mitochondrion"/>
    <property type="evidence" value="ECO:0007669"/>
    <property type="project" value="TreeGrafter"/>
</dbReference>
<evidence type="ECO:0000313" key="3">
    <source>
        <dbReference type="Proteomes" id="UP000297938"/>
    </source>
</evidence>
<protein>
    <recommendedName>
        <fullName evidence="1">ABC transporter domain-containing protein</fullName>
    </recommendedName>
</protein>
<dbReference type="PANTHER" id="PTHR43394">
    <property type="entry name" value="ATP-DEPENDENT PERMEASE MDL1, MITOCHONDRIAL"/>
    <property type="match status" value="1"/>
</dbReference>
<evidence type="ECO:0000313" key="2">
    <source>
        <dbReference type="EMBL" id="TFJ27313.1"/>
    </source>
</evidence>
<dbReference type="AlphaFoldDB" id="A0A7Z8CYX3"/>
<organism evidence="2 3">
    <name type="scientific">Carnobacterium divergens</name>
    <name type="common">Lactobacillus divergens</name>
    <dbReference type="NCBI Taxonomy" id="2748"/>
    <lineage>
        <taxon>Bacteria</taxon>
        <taxon>Bacillati</taxon>
        <taxon>Bacillota</taxon>
        <taxon>Bacilli</taxon>
        <taxon>Lactobacillales</taxon>
        <taxon>Carnobacteriaceae</taxon>
        <taxon>Carnobacterium</taxon>
    </lineage>
</organism>
<name>A0A7Z8CYX3_CARDV</name>
<dbReference type="PANTHER" id="PTHR43394:SF1">
    <property type="entry name" value="ATP-BINDING CASSETTE SUB-FAMILY B MEMBER 10, MITOCHONDRIAL"/>
    <property type="match status" value="1"/>
</dbReference>
<dbReference type="Gene3D" id="3.40.50.300">
    <property type="entry name" value="P-loop containing nucleotide triphosphate hydrolases"/>
    <property type="match status" value="1"/>
</dbReference>
<gene>
    <name evidence="2" type="ORF">CKN69_05545</name>
</gene>
<dbReference type="Pfam" id="PF00005">
    <property type="entry name" value="ABC_tran"/>
    <property type="match status" value="1"/>
</dbReference>
<feature type="domain" description="ABC transporter" evidence="1">
    <location>
        <begin position="3"/>
        <end position="40"/>
    </location>
</feature>
<dbReference type="GO" id="GO:0016887">
    <property type="term" value="F:ATP hydrolysis activity"/>
    <property type="evidence" value="ECO:0007669"/>
    <property type="project" value="InterPro"/>
</dbReference>